<dbReference type="SMART" id="SM01043">
    <property type="entry name" value="BTAD"/>
    <property type="match status" value="1"/>
</dbReference>
<dbReference type="Proteomes" id="UP000567795">
    <property type="component" value="Unassembled WGS sequence"/>
</dbReference>
<reference evidence="8 9" key="1">
    <citation type="submission" date="2020-07" db="EMBL/GenBank/DDBJ databases">
        <title>Sequencing the genomes of 1000 actinobacteria strains.</title>
        <authorList>
            <person name="Klenk H.-P."/>
        </authorList>
    </citation>
    <scope>NUCLEOTIDE SEQUENCE [LARGE SCALE GENOMIC DNA]</scope>
    <source>
        <strain evidence="8 9">DSM 42178</strain>
    </source>
</reference>
<dbReference type="InterPro" id="IPR001867">
    <property type="entry name" value="OmpR/PhoB-type_DNA-bd"/>
</dbReference>
<feature type="DNA-binding region" description="OmpR/PhoB-type" evidence="6">
    <location>
        <begin position="1"/>
        <end position="99"/>
    </location>
</feature>
<dbReference type="InterPro" id="IPR005158">
    <property type="entry name" value="BTAD"/>
</dbReference>
<proteinExistence type="inferred from homology"/>
<dbReference type="InterPro" id="IPR011990">
    <property type="entry name" value="TPR-like_helical_dom_sf"/>
</dbReference>
<feature type="domain" description="OmpR/PhoB-type" evidence="7">
    <location>
        <begin position="1"/>
        <end position="99"/>
    </location>
</feature>
<evidence type="ECO:0000256" key="3">
    <source>
        <dbReference type="ARBA" id="ARBA00023015"/>
    </source>
</evidence>
<dbReference type="GO" id="GO:0000160">
    <property type="term" value="P:phosphorelay signal transduction system"/>
    <property type="evidence" value="ECO:0007669"/>
    <property type="project" value="UniProtKB-KW"/>
</dbReference>
<organism evidence="8 9">
    <name type="scientific">Allostreptomyces psammosilenae</name>
    <dbReference type="NCBI Taxonomy" id="1892865"/>
    <lineage>
        <taxon>Bacteria</taxon>
        <taxon>Bacillati</taxon>
        <taxon>Actinomycetota</taxon>
        <taxon>Actinomycetes</taxon>
        <taxon>Kitasatosporales</taxon>
        <taxon>Streptomycetaceae</taxon>
        <taxon>Allostreptomyces</taxon>
    </lineage>
</organism>
<evidence type="ECO:0000313" key="8">
    <source>
        <dbReference type="EMBL" id="NYI08290.1"/>
    </source>
</evidence>
<protein>
    <submittedName>
        <fullName evidence="8">DNA-binding SARP family transcriptional activator</fullName>
    </submittedName>
</protein>
<dbReference type="SMART" id="SM00862">
    <property type="entry name" value="Trans_reg_C"/>
    <property type="match status" value="1"/>
</dbReference>
<dbReference type="InterPro" id="IPR051677">
    <property type="entry name" value="AfsR-DnrI-RedD_regulator"/>
</dbReference>
<evidence type="ECO:0000313" key="9">
    <source>
        <dbReference type="Proteomes" id="UP000567795"/>
    </source>
</evidence>
<evidence type="ECO:0000256" key="5">
    <source>
        <dbReference type="ARBA" id="ARBA00023163"/>
    </source>
</evidence>
<evidence type="ECO:0000256" key="6">
    <source>
        <dbReference type="PROSITE-ProRule" id="PRU01091"/>
    </source>
</evidence>
<dbReference type="Gene3D" id="1.10.10.10">
    <property type="entry name" value="Winged helix-like DNA-binding domain superfamily/Winged helix DNA-binding domain"/>
    <property type="match status" value="1"/>
</dbReference>
<dbReference type="Pfam" id="PF00486">
    <property type="entry name" value="Trans_reg_C"/>
    <property type="match status" value="1"/>
</dbReference>
<dbReference type="RefSeq" id="WP_179817129.1">
    <property type="nucleotide sequence ID" value="NZ_JACBZD010000002.1"/>
</dbReference>
<evidence type="ECO:0000259" key="7">
    <source>
        <dbReference type="PROSITE" id="PS51755"/>
    </source>
</evidence>
<dbReference type="Gene3D" id="1.25.40.10">
    <property type="entry name" value="Tetratricopeptide repeat domain"/>
    <property type="match status" value="1"/>
</dbReference>
<comment type="caution">
    <text evidence="8">The sequence shown here is derived from an EMBL/GenBank/DDBJ whole genome shotgun (WGS) entry which is preliminary data.</text>
</comment>
<dbReference type="AlphaFoldDB" id="A0A853A498"/>
<name>A0A853A498_9ACTN</name>
<dbReference type="PROSITE" id="PS51755">
    <property type="entry name" value="OMPR_PHOB"/>
    <property type="match status" value="1"/>
</dbReference>
<dbReference type="InterPro" id="IPR036388">
    <property type="entry name" value="WH-like_DNA-bd_sf"/>
</dbReference>
<keyword evidence="2" id="KW-0902">Two-component regulatory system</keyword>
<gene>
    <name evidence="8" type="ORF">FHU37_005319</name>
</gene>
<dbReference type="SUPFAM" id="SSF46894">
    <property type="entry name" value="C-terminal effector domain of the bipartite response regulators"/>
    <property type="match status" value="1"/>
</dbReference>
<keyword evidence="9" id="KW-1185">Reference proteome</keyword>
<keyword evidence="3" id="KW-0805">Transcription regulation</keyword>
<dbReference type="PANTHER" id="PTHR35807">
    <property type="entry name" value="TRANSCRIPTIONAL REGULATOR REDD-RELATED"/>
    <property type="match status" value="1"/>
</dbReference>
<dbReference type="PANTHER" id="PTHR35807:SF1">
    <property type="entry name" value="TRANSCRIPTIONAL REGULATOR REDD"/>
    <property type="match status" value="1"/>
</dbReference>
<dbReference type="SUPFAM" id="SSF48452">
    <property type="entry name" value="TPR-like"/>
    <property type="match status" value="1"/>
</dbReference>
<evidence type="ECO:0000256" key="1">
    <source>
        <dbReference type="ARBA" id="ARBA00005820"/>
    </source>
</evidence>
<dbReference type="CDD" id="cd15831">
    <property type="entry name" value="BTAD"/>
    <property type="match status" value="1"/>
</dbReference>
<comment type="similarity">
    <text evidence="1">Belongs to the AfsR/DnrI/RedD regulatory family.</text>
</comment>
<sequence>MRVEFGVLGPVSAWDAAGGELRLGGPRHREVLARLLAARRRTVTVSRLVADLWEDPPAGAVGAVRTFVAALRRALEPDRPPRSPSRLLVTVGPGYQLRADADAVDAWRFEEAVARAGTLPPAEAAPALAAALGLWRGPAYADFAEAEWARGERARLTALRLHAVEQRAEALLASGAAREAVPDLDEHVAAHPWREDGWRLLATALYRSGRQGEALTVLRRARRVLAERLGAEPGPALARLEQDVLRGSGRVDPVPDGAGGVWSRAAAAYDSAVPVRSPARLEATVGLLRELAVTGAGGLGAARAHRAAAVAAAEATGDVELTARVIGVYDVPAVWTRVDDVDEARTIVHAAARTLARLPDDAPPAVRARLLAAVAVESRGDATAEGPVPPAVRAPGAEPWRERAARAAEEAERIARRLSDASLLAFALNGAFMQAFGRCGLAPRREAIGAELVALAREHGLVGYEVLGRLVRLQALCALGDFPAADPEAEAVAHLAERRGRPLAGVFVTWYEALRATVASDDGGGVGGGTGGGAGGGAGGTDGYARAVAVLEGCGMPGLVAGLPALVRLAPVVREGRLPAPGELGALDWGPYAPWARPFLLAGEERWQEARAALRAVPRPPHDLLQEAMWCLLGRAAVAVGDRRMVERAVAALRPAAGELAGAGSGLLTFGPVAGHLDAFARHLEGR</sequence>
<evidence type="ECO:0000256" key="2">
    <source>
        <dbReference type="ARBA" id="ARBA00023012"/>
    </source>
</evidence>
<keyword evidence="5" id="KW-0804">Transcription</keyword>
<dbReference type="GO" id="GO:0003677">
    <property type="term" value="F:DNA binding"/>
    <property type="evidence" value="ECO:0007669"/>
    <property type="project" value="UniProtKB-UniRule"/>
</dbReference>
<accession>A0A853A498</accession>
<dbReference type="Pfam" id="PF03704">
    <property type="entry name" value="BTAD"/>
    <property type="match status" value="1"/>
</dbReference>
<dbReference type="GO" id="GO:0006355">
    <property type="term" value="P:regulation of DNA-templated transcription"/>
    <property type="evidence" value="ECO:0007669"/>
    <property type="project" value="InterPro"/>
</dbReference>
<keyword evidence="4 6" id="KW-0238">DNA-binding</keyword>
<evidence type="ECO:0000256" key="4">
    <source>
        <dbReference type="ARBA" id="ARBA00023125"/>
    </source>
</evidence>
<dbReference type="EMBL" id="JACBZD010000002">
    <property type="protein sequence ID" value="NYI08290.1"/>
    <property type="molecule type" value="Genomic_DNA"/>
</dbReference>
<dbReference type="InterPro" id="IPR016032">
    <property type="entry name" value="Sig_transdc_resp-reg_C-effctor"/>
</dbReference>